<dbReference type="EMBL" id="HE600983">
    <property type="protein sequence ID" value="CAR99943.1"/>
    <property type="molecule type" value="Genomic_DNA"/>
</dbReference>
<evidence type="ECO:0000313" key="2">
    <source>
        <dbReference type="EMBL" id="CAR99943.1"/>
    </source>
</evidence>
<organism evidence="2 3">
    <name type="scientific">Caenorhabditis briggsae</name>
    <dbReference type="NCBI Taxonomy" id="6238"/>
    <lineage>
        <taxon>Eukaryota</taxon>
        <taxon>Metazoa</taxon>
        <taxon>Ecdysozoa</taxon>
        <taxon>Nematoda</taxon>
        <taxon>Chromadorea</taxon>
        <taxon>Rhabditida</taxon>
        <taxon>Rhabditina</taxon>
        <taxon>Rhabditomorpha</taxon>
        <taxon>Rhabditoidea</taxon>
        <taxon>Rhabditidae</taxon>
        <taxon>Peloderinae</taxon>
        <taxon>Caenorhabditis</taxon>
    </lineage>
</organism>
<dbReference type="Proteomes" id="UP000008549">
    <property type="component" value="Unassembled WGS sequence"/>
</dbReference>
<proteinExistence type="predicted"/>
<gene>
    <name evidence="2" type="ORF">CBG27664</name>
    <name evidence="2" type="ORF">CBG_27664</name>
</gene>
<evidence type="ECO:0000313" key="3">
    <source>
        <dbReference type="Proteomes" id="UP000008549"/>
    </source>
</evidence>
<dbReference type="GeneID" id="68919114"/>
<dbReference type="HOGENOM" id="CLU_1751340_0_0_1"/>
<dbReference type="InParanoid" id="B6IJA9"/>
<feature type="region of interest" description="Disordered" evidence="1">
    <location>
        <begin position="68"/>
        <end position="102"/>
    </location>
</feature>
<keyword evidence="3" id="KW-1185">Reference proteome</keyword>
<protein>
    <submittedName>
        <fullName evidence="2">Protein CBG27664</fullName>
    </submittedName>
</protein>
<evidence type="ECO:0000256" key="1">
    <source>
        <dbReference type="SAM" id="MobiDB-lite"/>
    </source>
</evidence>
<dbReference type="CTD" id="68919114"/>
<sequence>MPIFEPSEKPIAVDQSSKKLFVMPKQLAAGPVVTSSNTASVFAEITVIWLATSVFPPPPEKYCELDEREHVEGTAPGERKKRGDLTTHLLEGEKKSEEAEKQRKNILVDDVENIDKHDLLIEPEEPEVIHNFTYDTSGKLSNFIDALEY</sequence>
<dbReference type="AlphaFoldDB" id="B6IJA9"/>
<name>B6IJA9_CAEBR</name>
<dbReference type="RefSeq" id="XP_045099504.1">
    <property type="nucleotide sequence ID" value="XM_045239559.1"/>
</dbReference>
<reference evidence="2 3" key="1">
    <citation type="journal article" date="2003" name="PLoS Biol.">
        <title>The genome sequence of Caenorhabditis briggsae: a platform for comparative genomics.</title>
        <authorList>
            <person name="Stein L.D."/>
            <person name="Bao Z."/>
            <person name="Blasiar D."/>
            <person name="Blumenthal T."/>
            <person name="Brent M.R."/>
            <person name="Chen N."/>
            <person name="Chinwalla A."/>
            <person name="Clarke L."/>
            <person name="Clee C."/>
            <person name="Coghlan A."/>
            <person name="Coulson A."/>
            <person name="D'Eustachio P."/>
            <person name="Fitch D.H."/>
            <person name="Fulton L.A."/>
            <person name="Fulton R.E."/>
            <person name="Griffiths-Jones S."/>
            <person name="Harris T.W."/>
            <person name="Hillier L.W."/>
            <person name="Kamath R."/>
            <person name="Kuwabara P.E."/>
            <person name="Mardis E.R."/>
            <person name="Marra M.A."/>
            <person name="Miner T.L."/>
            <person name="Minx P."/>
            <person name="Mullikin J.C."/>
            <person name="Plumb R.W."/>
            <person name="Rogers J."/>
            <person name="Schein J.E."/>
            <person name="Sohrmann M."/>
            <person name="Spieth J."/>
            <person name="Stajich J.E."/>
            <person name="Wei C."/>
            <person name="Willey D."/>
            <person name="Wilson R.K."/>
            <person name="Durbin R."/>
            <person name="Waterston R.H."/>
        </authorList>
    </citation>
    <scope>NUCLEOTIDE SEQUENCE [LARGE SCALE GENOMIC DNA]</scope>
    <source>
        <strain evidence="2 3">AF16</strain>
    </source>
</reference>
<dbReference type="KEGG" id="cbr:CBG_27664"/>
<reference evidence="2 3" key="2">
    <citation type="journal article" date="2011" name="PLoS Genet.">
        <title>Caenorhabditis briggsae recombinant inbred line genotypes reveal inter-strain incompatibility and the evolution of recombination.</title>
        <authorList>
            <person name="Ross J.A."/>
            <person name="Koboldt D.C."/>
            <person name="Staisch J.E."/>
            <person name="Chamberlin H.M."/>
            <person name="Gupta B.P."/>
            <person name="Miller R.D."/>
            <person name="Baird S.E."/>
            <person name="Haag E.S."/>
        </authorList>
    </citation>
    <scope>NUCLEOTIDE SEQUENCE [LARGE SCALE GENOMIC DNA]</scope>
    <source>
        <strain evidence="2 3">AF16</strain>
    </source>
</reference>
<accession>B6IJA9</accession>